<evidence type="ECO:0000313" key="2">
    <source>
        <dbReference type="EMBL" id="RAI40513.1"/>
    </source>
</evidence>
<keyword evidence="1" id="KW-0732">Signal</keyword>
<evidence type="ECO:0008006" key="4">
    <source>
        <dbReference type="Google" id="ProtNLM"/>
    </source>
</evidence>
<protein>
    <recommendedName>
        <fullName evidence="4">DUF5666 domain-containing protein</fullName>
    </recommendedName>
</protein>
<proteinExistence type="predicted"/>
<dbReference type="AlphaFoldDB" id="A0A327KS34"/>
<gene>
    <name evidence="2" type="ORF">CH341_23625</name>
</gene>
<evidence type="ECO:0000256" key="1">
    <source>
        <dbReference type="SAM" id="SignalP"/>
    </source>
</evidence>
<dbReference type="EMBL" id="NPEX01000229">
    <property type="protein sequence ID" value="RAI40513.1"/>
    <property type="molecule type" value="Genomic_DNA"/>
</dbReference>
<dbReference type="Proteomes" id="UP000249130">
    <property type="component" value="Unassembled WGS sequence"/>
</dbReference>
<evidence type="ECO:0000313" key="3">
    <source>
        <dbReference type="Proteomes" id="UP000249130"/>
    </source>
</evidence>
<dbReference type="OrthoDB" id="9799947at2"/>
<sequence length="194" mass="20180">MACFVKSLVAVALSFVLAGAAMAQAPQQAAQTARIRGQITAVDGDAVTIRTREGGSVSVDLAPDARVMALEKASLADVKAGRYIGVTAMPQPDGRQRALAIHIFTEQQRGVGEGHRPWDLAPGSTMTNAAVDTVLAEGTAGEILTVKYKDGEKTVVVPPETPVVAYAPGRRDEVKPGAEVIVTANLQPPAAVRS</sequence>
<name>A0A327KS34_9BRAD</name>
<keyword evidence="3" id="KW-1185">Reference proteome</keyword>
<reference evidence="2 3" key="1">
    <citation type="submission" date="2017-07" db="EMBL/GenBank/DDBJ databases">
        <title>Draft Genome Sequences of Select Purple Nonsulfur Bacteria.</title>
        <authorList>
            <person name="Lasarre B."/>
            <person name="Mckinlay J.B."/>
        </authorList>
    </citation>
    <scope>NUCLEOTIDE SEQUENCE [LARGE SCALE GENOMIC DNA]</scope>
    <source>
        <strain evidence="2 3">DSM 5909</strain>
    </source>
</reference>
<feature type="signal peptide" evidence="1">
    <location>
        <begin position="1"/>
        <end position="23"/>
    </location>
</feature>
<accession>A0A327KS34</accession>
<dbReference type="RefSeq" id="WP_111421469.1">
    <property type="nucleotide sequence ID" value="NZ_NPEX01000229.1"/>
</dbReference>
<comment type="caution">
    <text evidence="2">The sequence shown here is derived from an EMBL/GenBank/DDBJ whole genome shotgun (WGS) entry which is preliminary data.</text>
</comment>
<feature type="chain" id="PRO_5016245225" description="DUF5666 domain-containing protein" evidence="1">
    <location>
        <begin position="24"/>
        <end position="194"/>
    </location>
</feature>
<organism evidence="2 3">
    <name type="scientific">Rhodoplanes roseus</name>
    <dbReference type="NCBI Taxonomy" id="29409"/>
    <lineage>
        <taxon>Bacteria</taxon>
        <taxon>Pseudomonadati</taxon>
        <taxon>Pseudomonadota</taxon>
        <taxon>Alphaproteobacteria</taxon>
        <taxon>Hyphomicrobiales</taxon>
        <taxon>Nitrobacteraceae</taxon>
        <taxon>Rhodoplanes</taxon>
    </lineage>
</organism>